<dbReference type="GO" id="GO:0000932">
    <property type="term" value="C:P-body"/>
    <property type="evidence" value="ECO:0007669"/>
    <property type="project" value="TreeGrafter"/>
</dbReference>
<dbReference type="RefSeq" id="WP_193928095.1">
    <property type="nucleotide sequence ID" value="NZ_JADEYC010000014.1"/>
</dbReference>
<name>A0A929G1G7_9PSEU</name>
<evidence type="ECO:0000313" key="3">
    <source>
        <dbReference type="Proteomes" id="UP000598360"/>
    </source>
</evidence>
<dbReference type="SUPFAM" id="SSF50249">
    <property type="entry name" value="Nucleic acid-binding proteins"/>
    <property type="match status" value="1"/>
</dbReference>
<dbReference type="Pfam" id="PF18614">
    <property type="entry name" value="RNase_II_C_S1"/>
    <property type="match status" value="1"/>
</dbReference>
<dbReference type="AlphaFoldDB" id="A0A929G1G7"/>
<dbReference type="PANTHER" id="PTHR23355">
    <property type="entry name" value="RIBONUCLEASE"/>
    <property type="match status" value="1"/>
</dbReference>
<evidence type="ECO:0000259" key="1">
    <source>
        <dbReference type="SMART" id="SM00955"/>
    </source>
</evidence>
<comment type="caution">
    <text evidence="2">The sequence shown here is derived from an EMBL/GenBank/DDBJ whole genome shotgun (WGS) entry which is preliminary data.</text>
</comment>
<dbReference type="GO" id="GO:0006402">
    <property type="term" value="P:mRNA catabolic process"/>
    <property type="evidence" value="ECO:0007669"/>
    <property type="project" value="TreeGrafter"/>
</dbReference>
<dbReference type="GO" id="GO:0003723">
    <property type="term" value="F:RNA binding"/>
    <property type="evidence" value="ECO:0007669"/>
    <property type="project" value="InterPro"/>
</dbReference>
<accession>A0A929G1G7</accession>
<dbReference type="SMART" id="SM00955">
    <property type="entry name" value="RNB"/>
    <property type="match status" value="1"/>
</dbReference>
<keyword evidence="3" id="KW-1185">Reference proteome</keyword>
<dbReference type="PANTHER" id="PTHR23355:SF42">
    <property type="entry name" value="RIBONUCLEASE II, CHLOROPLASTIC_MITOCHONDRIAL"/>
    <property type="match status" value="1"/>
</dbReference>
<proteinExistence type="predicted"/>
<dbReference type="InterPro" id="IPR050180">
    <property type="entry name" value="RNR_Ribonuclease"/>
</dbReference>
<dbReference type="GO" id="GO:0000175">
    <property type="term" value="F:3'-5'-RNA exonuclease activity"/>
    <property type="evidence" value="ECO:0007669"/>
    <property type="project" value="TreeGrafter"/>
</dbReference>
<evidence type="ECO:0000313" key="2">
    <source>
        <dbReference type="EMBL" id="MBE9374663.1"/>
    </source>
</evidence>
<organism evidence="2 3">
    <name type="scientific">Saccharopolyspora montiporae</name>
    <dbReference type="NCBI Taxonomy" id="2781240"/>
    <lineage>
        <taxon>Bacteria</taxon>
        <taxon>Bacillati</taxon>
        <taxon>Actinomycetota</taxon>
        <taxon>Actinomycetes</taxon>
        <taxon>Pseudonocardiales</taxon>
        <taxon>Pseudonocardiaceae</taxon>
        <taxon>Saccharopolyspora</taxon>
    </lineage>
</organism>
<dbReference type="Proteomes" id="UP000598360">
    <property type="component" value="Unassembled WGS sequence"/>
</dbReference>
<dbReference type="InterPro" id="IPR040596">
    <property type="entry name" value="RNase_II_C_S1"/>
</dbReference>
<dbReference type="EMBL" id="JADEYC010000014">
    <property type="protein sequence ID" value="MBE9374663.1"/>
    <property type="molecule type" value="Genomic_DNA"/>
</dbReference>
<feature type="domain" description="RNB" evidence="1">
    <location>
        <begin position="54"/>
        <end position="372"/>
    </location>
</feature>
<dbReference type="InterPro" id="IPR012340">
    <property type="entry name" value="NA-bd_OB-fold"/>
</dbReference>
<reference evidence="2" key="1">
    <citation type="submission" date="2020-10" db="EMBL/GenBank/DDBJ databases">
        <title>Diversity and distribution of actinomycetes associated with coral in the coast of Hainan.</title>
        <authorList>
            <person name="Li F."/>
        </authorList>
    </citation>
    <scope>NUCLEOTIDE SEQUENCE</scope>
    <source>
        <strain evidence="2">HNM0983</strain>
    </source>
</reference>
<sequence length="476" mass="49840">MPRTPAGDGLGAAATCGAETDFAAVRAELGLARDYPAEALAELERPVAGLPGRRRDATDLPLVTLDPPGSRDLDQAVVLQRRRSGYRVHYAIADVAAFVTPGGALDAEARRRGQTLYLPDGKVPLHPDGLAEDGASLLPGAVRPAVLWTFDLDSDALPVRVSVCRAIVRSTARLDYRGVQGELGLGVAHPSIELLPEVGRLRRKQAAQRGAIELGLPEQQVEPDGAGGWRLMLRPRPAVEEYNAEISLLTGMCAAEMMLSAGTGVLRTVPDPEPDVVAGLRRSADRLGVHWPSGTSAGGALAALPADRPEALAVHVAAARLLRGAGYTAFDGGAPAQTGHAGIGAAYAHVTAPLRRLVDRFAAEVCLATADGRDVPRWARDALAELPSAMGGSDRVAARVERACIDQVQAWSLAHRVGAEFPATVLRSANGSAGEVYIADPPVIAPCSGVPGEGSRVRVRLVRADPDTRTVAFEVA</sequence>
<dbReference type="InterPro" id="IPR001900">
    <property type="entry name" value="RNase_II/R"/>
</dbReference>
<dbReference type="Pfam" id="PF00773">
    <property type="entry name" value="RNB"/>
    <property type="match status" value="1"/>
</dbReference>
<gene>
    <name evidence="2" type="ORF">IQ251_09410</name>
</gene>
<protein>
    <submittedName>
        <fullName evidence="2">RNB domain-containing ribonuclease</fullName>
    </submittedName>
</protein>